<dbReference type="InterPro" id="IPR000242">
    <property type="entry name" value="PTP_cat"/>
</dbReference>
<dbReference type="OMA" id="DLASWNF"/>
<dbReference type="OrthoDB" id="6277409at2759"/>
<dbReference type="PROSITE" id="PS00383">
    <property type="entry name" value="TYR_PHOSPHATASE_1"/>
    <property type="match status" value="1"/>
</dbReference>
<feature type="domain" description="Tyrosine specific protein phosphatases" evidence="2">
    <location>
        <begin position="591"/>
        <end position="667"/>
    </location>
</feature>
<dbReference type="InterPro" id="IPR016130">
    <property type="entry name" value="Tyr_Pase_AS"/>
</dbReference>
<reference evidence="4" key="2">
    <citation type="submission" date="2015-11" db="EMBL/GenBank/DDBJ databases">
        <authorList>
            <person name="Zhang Y."/>
            <person name="Guo Z."/>
        </authorList>
    </citation>
    <scope>NUCLEOTIDE SEQUENCE</scope>
</reference>
<dbReference type="PROSITE" id="PS50191">
    <property type="entry name" value="CRAL_TRIO"/>
    <property type="match status" value="1"/>
</dbReference>
<feature type="domain" description="Tyrosine-protein phosphatase" evidence="1">
    <location>
        <begin position="385"/>
        <end position="676"/>
    </location>
</feature>
<dbReference type="Pfam" id="PF00102">
    <property type="entry name" value="Y_phosphatase"/>
    <property type="match status" value="1"/>
</dbReference>
<sequence length="681" mass="76758">MECDDSRNQIIQEFVSRVRTIPYGAMLETTEATKIARLFLHARKFDVNRALELYKSYKHMRYSNQLETIDPLEEGVRRELLSEKFTVLSHFSSLDPTVMVFTVRRHWPPNCTDRDVLKGIIYQLDAALLDEQTQEQGVTVIYDMTDAKYSNFGADLSMKLLNLLTGSYPARIRNILIVAAPFWFRPPYHLSRLFVKDKIRERIFAIERRQLINFLPLTSIPQSLGGSLPHRHLDWLRTCFDRLGAVLPNEDYFNPMKAIPSLLSASATLPLDSVTTMAAKRHVSLNQNQLHHFPHQRLSNGGGSSVNRVNSVTLLGRGLTTWTYNRLLRPDASMNSSSSVSVSNEVTTTTTANNNQDDIVSITSATRISVAQFVAEFPRKFPTTFEREFETSIRQFGGGSSGVGGNASASRFSSRINWPKNRYVDVPCLDHSAVPLPNDAYIHANFVDGYKRKKAYILTQGPLESTAVDFWQMVWTTGASIIIMLTRIVENGRVKCGQYWPPLETNYGHSSSASTATKRFPPFSVTNVQQTVEANGLYQLSRLQLSKSQGKITAFEPSNPTSSLAETRKIEHYLFLGWPDFDVPKEPHDFLTFLDVINERLRQSSTSLPTSPLIIHCSAGIGRTGTFTAIDICLAQAKAEGYVDVPGVVTRIRQQRACSVQLAKQYAFIYQAVYTRLRAIM</sequence>
<dbReference type="InterPro" id="IPR036865">
    <property type="entry name" value="CRAL-TRIO_dom_sf"/>
</dbReference>
<dbReference type="Gene3D" id="3.40.525.10">
    <property type="entry name" value="CRAL-TRIO lipid binding domain"/>
    <property type="match status" value="1"/>
</dbReference>
<dbReference type="PANTHER" id="PTHR19134">
    <property type="entry name" value="RECEPTOR-TYPE TYROSINE-PROTEIN PHOSPHATASE"/>
    <property type="match status" value="1"/>
</dbReference>
<dbReference type="STRING" id="6211.A0A068Y2S9"/>
<dbReference type="AlphaFoldDB" id="A0A068Y2S9"/>
<dbReference type="Pfam" id="PF00650">
    <property type="entry name" value="CRAL_TRIO"/>
    <property type="match status" value="1"/>
</dbReference>
<dbReference type="InterPro" id="IPR036273">
    <property type="entry name" value="CRAL/TRIO_N_dom_sf"/>
</dbReference>
<dbReference type="EMBL" id="LN902849">
    <property type="protein sequence ID" value="CDS36378.1"/>
    <property type="molecule type" value="Genomic_DNA"/>
</dbReference>
<evidence type="ECO:0000259" key="1">
    <source>
        <dbReference type="PROSITE" id="PS50055"/>
    </source>
</evidence>
<dbReference type="SUPFAM" id="SSF52087">
    <property type="entry name" value="CRAL/TRIO domain"/>
    <property type="match status" value="1"/>
</dbReference>
<dbReference type="SMART" id="SM00194">
    <property type="entry name" value="PTPc"/>
    <property type="match status" value="1"/>
</dbReference>
<evidence type="ECO:0000313" key="4">
    <source>
        <dbReference type="EMBL" id="CDS36378.1"/>
    </source>
</evidence>
<dbReference type="InterPro" id="IPR001251">
    <property type="entry name" value="CRAL-TRIO_dom"/>
</dbReference>
<dbReference type="InterPro" id="IPR003595">
    <property type="entry name" value="Tyr_Pase_cat"/>
</dbReference>
<evidence type="ECO:0000313" key="5">
    <source>
        <dbReference type="Proteomes" id="UP000017246"/>
    </source>
</evidence>
<dbReference type="CDD" id="cd00170">
    <property type="entry name" value="SEC14"/>
    <property type="match status" value="1"/>
</dbReference>
<reference evidence="4" key="1">
    <citation type="journal article" date="2013" name="Nature">
        <title>The genomes of four tapeworm species reveal adaptations to parasitism.</title>
        <authorList>
            <person name="Tsai I.J."/>
            <person name="Zarowiecki M."/>
            <person name="Holroyd N."/>
            <person name="Garciarrubio A."/>
            <person name="Sanchez-Flores A."/>
            <person name="Brooks K.L."/>
            <person name="Tracey A."/>
            <person name="Bobes R.J."/>
            <person name="Fragoso G."/>
            <person name="Sciutto E."/>
            <person name="Aslett M."/>
            <person name="Beasley H."/>
            <person name="Bennett H.M."/>
            <person name="Cai J."/>
            <person name="Camicia F."/>
            <person name="Clark R."/>
            <person name="Cucher M."/>
            <person name="De Silva N."/>
            <person name="Day T.A."/>
            <person name="Deplazes P."/>
            <person name="Estrada K."/>
            <person name="Fernandez C."/>
            <person name="Holland P.W."/>
            <person name="Hou J."/>
            <person name="Hu S."/>
            <person name="Huckvale T."/>
            <person name="Hung S.S."/>
            <person name="Kamenetzky L."/>
            <person name="Keane J.A."/>
            <person name="Kiss F."/>
            <person name="Koziol U."/>
            <person name="Lambert O."/>
            <person name="Liu K."/>
            <person name="Luo X."/>
            <person name="Luo Y."/>
            <person name="Macchiaroli N."/>
            <person name="Nichol S."/>
            <person name="Paps J."/>
            <person name="Parkinson J."/>
            <person name="Pouchkina-Stantcheva N."/>
            <person name="Riddiford N."/>
            <person name="Rosenzvit M."/>
            <person name="Salinas G."/>
            <person name="Wasmuth J.D."/>
            <person name="Zamanian M."/>
            <person name="Zheng Y."/>
            <person name="Cai X."/>
            <person name="Soberon X."/>
            <person name="Olson P.D."/>
            <person name="Laclette J.P."/>
            <person name="Brehm K."/>
            <person name="Berriman M."/>
            <person name="Garciarrubio A."/>
            <person name="Bobes R.J."/>
            <person name="Fragoso G."/>
            <person name="Sanchez-Flores A."/>
            <person name="Estrada K."/>
            <person name="Cevallos M.A."/>
            <person name="Morett E."/>
            <person name="Gonzalez V."/>
            <person name="Portillo T."/>
            <person name="Ochoa-Leyva A."/>
            <person name="Jose M.V."/>
            <person name="Sciutto E."/>
            <person name="Landa A."/>
            <person name="Jimenez L."/>
            <person name="Valdes V."/>
            <person name="Carrero J.C."/>
            <person name="Larralde C."/>
            <person name="Morales-Montor J."/>
            <person name="Limon-Lason J."/>
            <person name="Soberon X."/>
            <person name="Laclette J.P."/>
        </authorList>
    </citation>
    <scope>NUCLEOTIDE SEQUENCE [LARGE SCALE GENOMIC DNA]</scope>
</reference>
<dbReference type="Gene3D" id="3.90.190.10">
    <property type="entry name" value="Protein tyrosine phosphatase superfamily"/>
    <property type="match status" value="1"/>
</dbReference>
<dbReference type="PROSITE" id="PS50055">
    <property type="entry name" value="TYR_PHOSPHATASE_PTP"/>
    <property type="match status" value="1"/>
</dbReference>
<dbReference type="PROSITE" id="PS50056">
    <property type="entry name" value="TYR_PHOSPHATASE_2"/>
    <property type="match status" value="1"/>
</dbReference>
<name>A0A068Y2S9_ECHMU</name>
<evidence type="ECO:0000259" key="3">
    <source>
        <dbReference type="PROSITE" id="PS50191"/>
    </source>
</evidence>
<dbReference type="PRINTS" id="PR00700">
    <property type="entry name" value="PRTYPHPHTASE"/>
</dbReference>
<proteinExistence type="predicted"/>
<dbReference type="InterPro" id="IPR050348">
    <property type="entry name" value="Protein-Tyr_Phosphatase"/>
</dbReference>
<dbReference type="Proteomes" id="UP000017246">
    <property type="component" value="Unassembled WGS sequence"/>
</dbReference>
<dbReference type="InterPro" id="IPR029021">
    <property type="entry name" value="Prot-tyrosine_phosphatase-like"/>
</dbReference>
<keyword evidence="4" id="KW-0675">Receptor</keyword>
<organism evidence="4 5">
    <name type="scientific">Echinococcus multilocularis</name>
    <name type="common">Fox tapeworm</name>
    <dbReference type="NCBI Taxonomy" id="6211"/>
    <lineage>
        <taxon>Eukaryota</taxon>
        <taxon>Metazoa</taxon>
        <taxon>Spiralia</taxon>
        <taxon>Lophotrochozoa</taxon>
        <taxon>Platyhelminthes</taxon>
        <taxon>Cestoda</taxon>
        <taxon>Eucestoda</taxon>
        <taxon>Cyclophyllidea</taxon>
        <taxon>Taeniidae</taxon>
        <taxon>Echinococcus</taxon>
    </lineage>
</organism>
<accession>A0A068Y2S9</accession>
<keyword evidence="5" id="KW-1185">Reference proteome</keyword>
<evidence type="ECO:0000259" key="2">
    <source>
        <dbReference type="PROSITE" id="PS50056"/>
    </source>
</evidence>
<gene>
    <name evidence="4" type="ORF">EmuJ_000346500</name>
</gene>
<dbReference type="PANTHER" id="PTHR19134:SF534">
    <property type="entry name" value="LD27988P"/>
    <property type="match status" value="1"/>
</dbReference>
<dbReference type="InterPro" id="IPR000387">
    <property type="entry name" value="Tyr_Pase_dom"/>
</dbReference>
<dbReference type="SUPFAM" id="SSF46938">
    <property type="entry name" value="CRAL/TRIO N-terminal domain"/>
    <property type="match status" value="1"/>
</dbReference>
<dbReference type="GO" id="GO:0004725">
    <property type="term" value="F:protein tyrosine phosphatase activity"/>
    <property type="evidence" value="ECO:0007669"/>
    <property type="project" value="InterPro"/>
</dbReference>
<protein>
    <submittedName>
        <fullName evidence="4">Tyrosine protein phosphatase non receptor type</fullName>
    </submittedName>
</protein>
<feature type="domain" description="CRAL-TRIO" evidence="3">
    <location>
        <begin position="96"/>
        <end position="232"/>
    </location>
</feature>
<dbReference type="SUPFAM" id="SSF52799">
    <property type="entry name" value="(Phosphotyrosine protein) phosphatases II"/>
    <property type="match status" value="1"/>
</dbReference>
<dbReference type="SMART" id="SM00516">
    <property type="entry name" value="SEC14"/>
    <property type="match status" value="1"/>
</dbReference>
<dbReference type="SMART" id="SM00404">
    <property type="entry name" value="PTPc_motif"/>
    <property type="match status" value="1"/>
</dbReference>
<dbReference type="eggNOG" id="ENOG502QR81">
    <property type="taxonomic scope" value="Eukaryota"/>
</dbReference>